<evidence type="ECO:0000256" key="1">
    <source>
        <dbReference type="ARBA" id="ARBA00006611"/>
    </source>
</evidence>
<dbReference type="PANTHER" id="PTHR30258:SF3">
    <property type="entry name" value="SLL1921 PROTEIN"/>
    <property type="match status" value="1"/>
</dbReference>
<dbReference type="EMBL" id="PCWR01000062">
    <property type="protein sequence ID" value="PIR06212.1"/>
    <property type="molecule type" value="Genomic_DNA"/>
</dbReference>
<dbReference type="AlphaFoldDB" id="A0A2H0NBE1"/>
<dbReference type="Pfam" id="PF00437">
    <property type="entry name" value="T2SSE"/>
    <property type="match status" value="1"/>
</dbReference>
<keyword evidence="2" id="KW-0547">Nucleotide-binding</keyword>
<dbReference type="GO" id="GO:0016887">
    <property type="term" value="F:ATP hydrolysis activity"/>
    <property type="evidence" value="ECO:0007669"/>
    <property type="project" value="TreeGrafter"/>
</dbReference>
<evidence type="ECO:0000259" key="5">
    <source>
        <dbReference type="PROSITE" id="PS00662"/>
    </source>
</evidence>
<dbReference type="PANTHER" id="PTHR30258">
    <property type="entry name" value="TYPE II SECRETION SYSTEM PROTEIN GSPE-RELATED"/>
    <property type="match status" value="1"/>
</dbReference>
<comment type="similarity">
    <text evidence="1">Belongs to the GSP E family.</text>
</comment>
<dbReference type="GO" id="GO:0005886">
    <property type="term" value="C:plasma membrane"/>
    <property type="evidence" value="ECO:0007669"/>
    <property type="project" value="TreeGrafter"/>
</dbReference>
<dbReference type="InterPro" id="IPR001482">
    <property type="entry name" value="T2SS/T4SS_dom"/>
</dbReference>
<feature type="compositionally biased region" description="Basic and acidic residues" evidence="4">
    <location>
        <begin position="9"/>
        <end position="21"/>
    </location>
</feature>
<dbReference type="PROSITE" id="PS00662">
    <property type="entry name" value="T2SP_E"/>
    <property type="match status" value="1"/>
</dbReference>
<evidence type="ECO:0000256" key="4">
    <source>
        <dbReference type="SAM" id="MobiDB-lite"/>
    </source>
</evidence>
<dbReference type="Gene3D" id="3.40.50.300">
    <property type="entry name" value="P-loop containing nucleotide triphosphate hydrolases"/>
    <property type="match status" value="1"/>
</dbReference>
<dbReference type="SUPFAM" id="SSF160246">
    <property type="entry name" value="EspE N-terminal domain-like"/>
    <property type="match status" value="1"/>
</dbReference>
<accession>A0A2H0NBE1</accession>
<name>A0A2H0NBE1_9BACT</name>
<evidence type="ECO:0000313" key="7">
    <source>
        <dbReference type="Proteomes" id="UP000228867"/>
    </source>
</evidence>
<dbReference type="SUPFAM" id="SSF52540">
    <property type="entry name" value="P-loop containing nucleoside triphosphate hydrolases"/>
    <property type="match status" value="1"/>
</dbReference>
<keyword evidence="3" id="KW-0067">ATP-binding</keyword>
<evidence type="ECO:0000256" key="2">
    <source>
        <dbReference type="ARBA" id="ARBA00022741"/>
    </source>
</evidence>
<dbReference type="Proteomes" id="UP000228867">
    <property type="component" value="Unassembled WGS sequence"/>
</dbReference>
<evidence type="ECO:0000313" key="6">
    <source>
        <dbReference type="EMBL" id="PIR06212.1"/>
    </source>
</evidence>
<sequence length="555" mass="62252">MADFNLGEELTKQRRKAEEQDAQRRAAKLHLPYLNPVGGKTPIEIKALTLIPEEEAKKSLAAGLQAIKNDLVLAAFDPQNTETQKLIIRLKQKYNLHIFITSLSGLKAVWNYYQYAVEEGKEISGQVDIEPQRLKTFQENIKTLTALNQTIDESKSKLTSQILEIILAGSLSLKASDIHLEPTEEKGLLRLRIDGLLHSAYEKLPLKTYQSLISRLKLLSNLKLNIHDQPQDGRFTIKTTSREIEIRASVIPSEWGETVVLRILDPESLKVNLEELGWRTDDLEIVKKEIKKPNGLILNTGPTGSGKTTTLYAFLKFIFKPEIKIITIEDPVEYHLSGISQTQVDPGAGYTFASGLRSILRQDPDVVLVGEIRDKETAEIAMNASLTGHTVFSTLHTNDAVGAIPRLIDLGVKSQILGPALSLVIAQRLIRLLCPVCKVEKRIDQSLNEKIKNFIKNLPSRVDKKPLENFKIYEPRGCDQCGGFGYKGRTSIFELFVINQKMEELIYQNPTEIDLKAAAKKQEMVTMQEDSLLKALQGITSLAEVERLTGPLEWS</sequence>
<reference evidence="6 7" key="1">
    <citation type="submission" date="2017-09" db="EMBL/GenBank/DDBJ databases">
        <title>Depth-based differentiation of microbial function through sediment-hosted aquifers and enrichment of novel symbionts in the deep terrestrial subsurface.</title>
        <authorList>
            <person name="Probst A.J."/>
            <person name="Ladd B."/>
            <person name="Jarett J.K."/>
            <person name="Geller-Mcgrath D.E."/>
            <person name="Sieber C.M."/>
            <person name="Emerson J.B."/>
            <person name="Anantharaman K."/>
            <person name="Thomas B.C."/>
            <person name="Malmstrom R."/>
            <person name="Stieglmeier M."/>
            <person name="Klingl A."/>
            <person name="Woyke T."/>
            <person name="Ryan C.M."/>
            <person name="Banfield J.F."/>
        </authorList>
    </citation>
    <scope>NUCLEOTIDE SEQUENCE [LARGE SCALE GENOMIC DNA]</scope>
    <source>
        <strain evidence="6">CG11_big_fil_rev_8_21_14_0_20_38_23</strain>
    </source>
</reference>
<protein>
    <recommendedName>
        <fullName evidence="5">Bacterial type II secretion system protein E domain-containing protein</fullName>
    </recommendedName>
</protein>
<dbReference type="InterPro" id="IPR027417">
    <property type="entry name" value="P-loop_NTPase"/>
</dbReference>
<feature type="region of interest" description="Disordered" evidence="4">
    <location>
        <begin position="1"/>
        <end position="21"/>
    </location>
</feature>
<dbReference type="CDD" id="cd01129">
    <property type="entry name" value="PulE-GspE-like"/>
    <property type="match status" value="1"/>
</dbReference>
<dbReference type="Gene3D" id="3.30.450.90">
    <property type="match status" value="1"/>
</dbReference>
<dbReference type="GO" id="GO:0005524">
    <property type="term" value="F:ATP binding"/>
    <property type="evidence" value="ECO:0007669"/>
    <property type="project" value="UniProtKB-KW"/>
</dbReference>
<evidence type="ECO:0000256" key="3">
    <source>
        <dbReference type="ARBA" id="ARBA00022840"/>
    </source>
</evidence>
<comment type="caution">
    <text evidence="6">The sequence shown here is derived from an EMBL/GenBank/DDBJ whole genome shotgun (WGS) entry which is preliminary data.</text>
</comment>
<feature type="domain" description="Bacterial type II secretion system protein E" evidence="5">
    <location>
        <begin position="360"/>
        <end position="374"/>
    </location>
</feature>
<organism evidence="6 7">
    <name type="scientific">Candidatus Jorgensenbacteria bacterium CG11_big_fil_rev_8_21_14_0_20_38_23</name>
    <dbReference type="NCBI Taxonomy" id="1974594"/>
    <lineage>
        <taxon>Bacteria</taxon>
        <taxon>Candidatus Joergenseniibacteriota</taxon>
    </lineage>
</organism>
<proteinExistence type="inferred from homology"/>
<dbReference type="InterPro" id="IPR037257">
    <property type="entry name" value="T2SS_E_N_sf"/>
</dbReference>
<gene>
    <name evidence="6" type="ORF">COV54_03090</name>
</gene>